<feature type="compositionally biased region" description="Polar residues" evidence="4">
    <location>
        <begin position="14"/>
        <end position="42"/>
    </location>
</feature>
<evidence type="ECO:0000313" key="6">
    <source>
        <dbReference type="EMBL" id="CAE2192314.1"/>
    </source>
</evidence>
<feature type="region of interest" description="Disordered" evidence="4">
    <location>
        <begin position="622"/>
        <end position="654"/>
    </location>
</feature>
<dbReference type="GO" id="GO:0000785">
    <property type="term" value="C:chromatin"/>
    <property type="evidence" value="ECO:0007669"/>
    <property type="project" value="TreeGrafter"/>
</dbReference>
<dbReference type="InterPro" id="IPR031693">
    <property type="entry name" value="Sin3_C"/>
</dbReference>
<evidence type="ECO:0000256" key="1">
    <source>
        <dbReference type="ARBA" id="ARBA00004123"/>
    </source>
</evidence>
<evidence type="ECO:0000259" key="5">
    <source>
        <dbReference type="SMART" id="SM00761"/>
    </source>
</evidence>
<dbReference type="GO" id="GO:0000122">
    <property type="term" value="P:negative regulation of transcription by RNA polymerase II"/>
    <property type="evidence" value="ECO:0007669"/>
    <property type="project" value="TreeGrafter"/>
</dbReference>
<dbReference type="SMART" id="SM00761">
    <property type="entry name" value="HDAC_interact"/>
    <property type="match status" value="1"/>
</dbReference>
<sequence>MPSKAMKKPKPSATQPGQLSASHPTQQSANMMGQFTAGVSTLANQSSASNNQAQGQNDSSQSATNSSTAKSSNKKPAEKKPEPMPENTKEAALLEKIKKKLSTQAPNCYTDFLKCLSLYVQDVLTANELITLLEDLMGGPGFRECFEELKHYLGIRDGPNNKYKTNVPISEIDFSNCASMGTSYKCLPADYPLPTCAGRTELCDEVLNDEWVSVPSGSEDYSFTHYRKNQYEESLFKCEDDRFELDMLIETNASAIRAMEPLLEECDKDRSRSAKINISSLKAIHYKAIERVYGDHGQEITEHVKRAPRVALSVVLPRLKQKDEEWRKARRDMNRIWREVYKDNYYKSLDHRSFYFKQIDKKGLSAKSFLGEIKQSQEVGSSKEESPYLVFSLGRKDIHQDILEVVGKSAANKLMEGAEARVRKFFHIFLHVFLGLKKRCIDDVRARARMTTKKERKSDQDKDKDFLNLRNRSLSKEDEEAKDEDEEMKEMNDDEKESTETKTVGDDTDEGEEVAKTNREQVEKVKDAEDEDEEEETEEESEDEDHDIWQSVHSLSTEFLPLKTYAEEKNGQVDDIMFSSYPKAQSGVHVFYGNLSCYVFFRLYQKLYERLLKAKNLANEMSKREEEVEINRDQEPKSGSQTAETDAPCAEQEGSKSAEAIYKKFMNMLIQLVEEAIDTSKFEDDCRMLLGTNSYELYTLEKVVEKLLGQVQSITSESSTQTGARHLALMEYECLRTDAENWEDISPLDYLGNASCLSGEEGCFAFFYSTKDEKLTIALLDVKEGGKADTRNERKREDWIDDLLSTIADSDAVDKRPFLTRSLNKCLDKYGKEEEKFVRIGCMEIKCSDSRVSFGPMTNECQYRRKFSRDASYYSTSRRAKKVAAWQEERLKKIPEEAAAEAARLAELEAAQRAEEEEEDDENEEDEEQETGEREDEEGEGEGDAENEAEAEEEGGLDQLVKAGQHESAVSKAASEAQEEEKSEPMEDVTSEKNDKEEAGEEAKPASKRPSKTKRAEESKESKESKRAKRETKEASNDEDPANAQEESKEEEEEKEDAVKKDKAGKDDSSESKSSKESKEASAARASRSSRRRR</sequence>
<feature type="compositionally biased region" description="Basic and acidic residues" evidence="4">
    <location>
        <begin position="75"/>
        <end position="87"/>
    </location>
</feature>
<dbReference type="Gene3D" id="1.20.1160.11">
    <property type="entry name" value="Paired amphipathic helix"/>
    <property type="match status" value="1"/>
</dbReference>
<dbReference type="InterPro" id="IPR039774">
    <property type="entry name" value="Sin3-like"/>
</dbReference>
<evidence type="ECO:0000256" key="2">
    <source>
        <dbReference type="ARBA" id="ARBA00022491"/>
    </source>
</evidence>
<protein>
    <recommendedName>
        <fullName evidence="5">Histone deacetylase interacting domain-containing protein</fullName>
    </recommendedName>
</protein>
<proteinExistence type="predicted"/>
<feature type="region of interest" description="Disordered" evidence="4">
    <location>
        <begin position="1"/>
        <end position="87"/>
    </location>
</feature>
<reference evidence="6" key="1">
    <citation type="submission" date="2021-01" db="EMBL/GenBank/DDBJ databases">
        <authorList>
            <person name="Corre E."/>
            <person name="Pelletier E."/>
            <person name="Niang G."/>
            <person name="Scheremetjew M."/>
            <person name="Finn R."/>
            <person name="Kale V."/>
            <person name="Holt S."/>
            <person name="Cochrane G."/>
            <person name="Meng A."/>
            <person name="Brown T."/>
            <person name="Cohen L."/>
        </authorList>
    </citation>
    <scope>NUCLEOTIDE SEQUENCE</scope>
    <source>
        <strain evidence="6">CCMP 2712</strain>
    </source>
</reference>
<keyword evidence="2" id="KW-0678">Repressor</keyword>
<keyword evidence="3" id="KW-0539">Nucleus</keyword>
<dbReference type="GO" id="GO:0000118">
    <property type="term" value="C:histone deacetylase complex"/>
    <property type="evidence" value="ECO:0007669"/>
    <property type="project" value="TreeGrafter"/>
</dbReference>
<dbReference type="GO" id="GO:0003714">
    <property type="term" value="F:transcription corepressor activity"/>
    <property type="evidence" value="ECO:0007669"/>
    <property type="project" value="InterPro"/>
</dbReference>
<feature type="compositionally biased region" description="Basic and acidic residues" evidence="4">
    <location>
        <begin position="513"/>
        <end position="527"/>
    </location>
</feature>
<feature type="compositionally biased region" description="Low complexity" evidence="4">
    <location>
        <begin position="43"/>
        <end position="71"/>
    </location>
</feature>
<feature type="compositionally biased region" description="Acidic residues" evidence="4">
    <location>
        <begin position="528"/>
        <end position="546"/>
    </location>
</feature>
<dbReference type="AlphaFoldDB" id="A0A7S4M0E2"/>
<feature type="domain" description="Histone deacetylase interacting" evidence="5">
    <location>
        <begin position="176"/>
        <end position="276"/>
    </location>
</feature>
<dbReference type="PANTHER" id="PTHR12346">
    <property type="entry name" value="SIN3B-RELATED"/>
    <property type="match status" value="1"/>
</dbReference>
<evidence type="ECO:0000256" key="3">
    <source>
        <dbReference type="ARBA" id="ARBA00023242"/>
    </source>
</evidence>
<feature type="region of interest" description="Disordered" evidence="4">
    <location>
        <begin position="911"/>
        <end position="1094"/>
    </location>
</feature>
<feature type="compositionally biased region" description="Low complexity" evidence="4">
    <location>
        <begin position="967"/>
        <end position="976"/>
    </location>
</feature>
<feature type="compositionally biased region" description="Acidic residues" evidence="4">
    <location>
        <begin position="477"/>
        <end position="497"/>
    </location>
</feature>
<feature type="compositionally biased region" description="Basic and acidic residues" evidence="4">
    <location>
        <begin position="622"/>
        <end position="636"/>
    </location>
</feature>
<feature type="compositionally biased region" description="Basic and acidic residues" evidence="4">
    <location>
        <begin position="449"/>
        <end position="467"/>
    </location>
</feature>
<feature type="compositionally biased region" description="Basic residues" evidence="4">
    <location>
        <begin position="1"/>
        <end position="10"/>
    </location>
</feature>
<evidence type="ECO:0000256" key="4">
    <source>
        <dbReference type="SAM" id="MobiDB-lite"/>
    </source>
</evidence>
<feature type="compositionally biased region" description="Basic and acidic residues" evidence="4">
    <location>
        <begin position="1057"/>
        <end position="1082"/>
    </location>
</feature>
<feature type="compositionally biased region" description="Acidic residues" evidence="4">
    <location>
        <begin position="977"/>
        <end position="989"/>
    </location>
</feature>
<gene>
    <name evidence="6" type="ORF">GTHE00462_LOCUS1625</name>
</gene>
<feature type="compositionally biased region" description="Acidic residues" evidence="4">
    <location>
        <begin position="915"/>
        <end position="956"/>
    </location>
</feature>
<feature type="compositionally biased region" description="Basic and acidic residues" evidence="4">
    <location>
        <begin position="990"/>
        <end position="1005"/>
    </location>
</feature>
<organism evidence="6">
    <name type="scientific">Guillardia theta</name>
    <name type="common">Cryptophyte</name>
    <name type="synonym">Cryptomonas phi</name>
    <dbReference type="NCBI Taxonomy" id="55529"/>
    <lineage>
        <taxon>Eukaryota</taxon>
        <taxon>Cryptophyceae</taxon>
        <taxon>Pyrenomonadales</taxon>
        <taxon>Geminigeraceae</taxon>
        <taxon>Guillardia</taxon>
    </lineage>
</organism>
<dbReference type="Pfam" id="PF16879">
    <property type="entry name" value="Sin3a_C"/>
    <property type="match status" value="1"/>
</dbReference>
<feature type="compositionally biased region" description="Basic and acidic residues" evidence="4">
    <location>
        <begin position="1014"/>
        <end position="1036"/>
    </location>
</feature>
<comment type="subcellular location">
    <subcellularLocation>
        <location evidence="1">Nucleus</location>
    </subcellularLocation>
</comment>
<dbReference type="EMBL" id="HBKN01001876">
    <property type="protein sequence ID" value="CAE2192314.1"/>
    <property type="molecule type" value="Transcribed_RNA"/>
</dbReference>
<dbReference type="PANTHER" id="PTHR12346:SF0">
    <property type="entry name" value="SIN3A, ISOFORM G"/>
    <property type="match status" value="1"/>
</dbReference>
<feature type="region of interest" description="Disordered" evidence="4">
    <location>
        <begin position="449"/>
        <end position="547"/>
    </location>
</feature>
<dbReference type="Pfam" id="PF08295">
    <property type="entry name" value="Sin3_corepress"/>
    <property type="match status" value="1"/>
</dbReference>
<dbReference type="SUPFAM" id="SSF47762">
    <property type="entry name" value="PAH2 domain"/>
    <property type="match status" value="1"/>
</dbReference>
<accession>A0A7S4M0E2</accession>
<name>A0A7S4M0E2_GUITH</name>
<dbReference type="InterPro" id="IPR036600">
    <property type="entry name" value="PAH_sf"/>
</dbReference>
<dbReference type="InterPro" id="IPR013194">
    <property type="entry name" value="HDAC_interact_dom"/>
</dbReference>